<proteinExistence type="predicted"/>
<keyword evidence="2" id="KW-1185">Reference proteome</keyword>
<evidence type="ECO:0000313" key="1">
    <source>
        <dbReference type="EMBL" id="CBI33609.3"/>
    </source>
</evidence>
<organism evidence="1 2">
    <name type="scientific">Vitis vinifera</name>
    <name type="common">Grape</name>
    <dbReference type="NCBI Taxonomy" id="29760"/>
    <lineage>
        <taxon>Eukaryota</taxon>
        <taxon>Viridiplantae</taxon>
        <taxon>Streptophyta</taxon>
        <taxon>Embryophyta</taxon>
        <taxon>Tracheophyta</taxon>
        <taxon>Spermatophyta</taxon>
        <taxon>Magnoliopsida</taxon>
        <taxon>eudicotyledons</taxon>
        <taxon>Gunneridae</taxon>
        <taxon>Pentapetalae</taxon>
        <taxon>rosids</taxon>
        <taxon>Vitales</taxon>
        <taxon>Vitaceae</taxon>
        <taxon>Viteae</taxon>
        <taxon>Vitis</taxon>
    </lineage>
</organism>
<dbReference type="Proteomes" id="UP000009183">
    <property type="component" value="Chromosome 14"/>
</dbReference>
<dbReference type="HOGENOM" id="CLU_2854219_0_0_1"/>
<evidence type="ECO:0000313" key="2">
    <source>
        <dbReference type="Proteomes" id="UP000009183"/>
    </source>
</evidence>
<dbReference type="PaxDb" id="29760-VIT_14s0006g02340.t01"/>
<dbReference type="EMBL" id="FN596245">
    <property type="protein sequence ID" value="CBI33609.3"/>
    <property type="molecule type" value="Genomic_DNA"/>
</dbReference>
<dbReference type="AlphaFoldDB" id="D7TSY7"/>
<accession>D7TSY7</accession>
<gene>
    <name evidence="1" type="ordered locus">VIT_14s0006g02340</name>
</gene>
<dbReference type="InParanoid" id="D7TSY7"/>
<sequence length="65" mass="8285">MRYGVVRERKIERKTYEDYVNLLMERLRERLKEEKKKERKYKIVWLFMESLREMGERGKREGKKM</sequence>
<name>D7TSY7_VITVI</name>
<protein>
    <submittedName>
        <fullName evidence="1">Uncharacterized protein</fullName>
    </submittedName>
</protein>
<reference evidence="2" key="1">
    <citation type="journal article" date="2007" name="Nature">
        <title>The grapevine genome sequence suggests ancestral hexaploidization in major angiosperm phyla.</title>
        <authorList>
            <consortium name="The French-Italian Public Consortium for Grapevine Genome Characterization."/>
            <person name="Jaillon O."/>
            <person name="Aury J.-M."/>
            <person name="Noel B."/>
            <person name="Policriti A."/>
            <person name="Clepet C."/>
            <person name="Casagrande A."/>
            <person name="Choisne N."/>
            <person name="Aubourg S."/>
            <person name="Vitulo N."/>
            <person name="Jubin C."/>
            <person name="Vezzi A."/>
            <person name="Legeai F."/>
            <person name="Hugueney P."/>
            <person name="Dasilva C."/>
            <person name="Horner D."/>
            <person name="Mica E."/>
            <person name="Jublot D."/>
            <person name="Poulain J."/>
            <person name="Bruyere C."/>
            <person name="Billault A."/>
            <person name="Segurens B."/>
            <person name="Gouyvenoux M."/>
            <person name="Ugarte E."/>
            <person name="Cattonaro F."/>
            <person name="Anthouard V."/>
            <person name="Vico V."/>
            <person name="Del Fabbro C."/>
            <person name="Alaux M."/>
            <person name="Di Gaspero G."/>
            <person name="Dumas V."/>
            <person name="Felice N."/>
            <person name="Paillard S."/>
            <person name="Juman I."/>
            <person name="Moroldo M."/>
            <person name="Scalabrin S."/>
            <person name="Canaguier A."/>
            <person name="Le Clainche I."/>
            <person name="Malacrida G."/>
            <person name="Durand E."/>
            <person name="Pesole G."/>
            <person name="Laucou V."/>
            <person name="Chatelet P."/>
            <person name="Merdinoglu D."/>
            <person name="Delledonne M."/>
            <person name="Pezzotti M."/>
            <person name="Lecharny A."/>
            <person name="Scarpelli C."/>
            <person name="Artiguenave F."/>
            <person name="Pe M.E."/>
            <person name="Valle G."/>
            <person name="Morgante M."/>
            <person name="Caboche M."/>
            <person name="Adam-Blondon A.-F."/>
            <person name="Weissenbach J."/>
            <person name="Quetier F."/>
            <person name="Wincker P."/>
        </authorList>
    </citation>
    <scope>NUCLEOTIDE SEQUENCE [LARGE SCALE GENOMIC DNA]</scope>
    <source>
        <strain evidence="2">cv. Pinot noir / PN40024</strain>
    </source>
</reference>